<dbReference type="OrthoDB" id="4717569at2"/>
<keyword evidence="6" id="KW-1185">Reference proteome</keyword>
<organism evidence="5 6">
    <name type="scientific">Amycolatopsis saalfeldensis</name>
    <dbReference type="NCBI Taxonomy" id="394193"/>
    <lineage>
        <taxon>Bacteria</taxon>
        <taxon>Bacillati</taxon>
        <taxon>Actinomycetota</taxon>
        <taxon>Actinomycetes</taxon>
        <taxon>Pseudonocardiales</taxon>
        <taxon>Pseudonocardiaceae</taxon>
        <taxon>Amycolatopsis</taxon>
    </lineage>
</organism>
<evidence type="ECO:0000313" key="5">
    <source>
        <dbReference type="EMBL" id="SEP16195.1"/>
    </source>
</evidence>
<dbReference type="EMBL" id="FOEF01000004">
    <property type="protein sequence ID" value="SEP16195.1"/>
    <property type="molecule type" value="Genomic_DNA"/>
</dbReference>
<accession>A0A1H8VLA0</accession>
<dbReference type="GO" id="GO:0070273">
    <property type="term" value="F:phosphatidylinositol-4-phosphate binding"/>
    <property type="evidence" value="ECO:0007669"/>
    <property type="project" value="InterPro"/>
</dbReference>
<reference evidence="5 6" key="1">
    <citation type="submission" date="2016-10" db="EMBL/GenBank/DDBJ databases">
        <authorList>
            <person name="de Groot N.N."/>
        </authorList>
    </citation>
    <scope>NUCLEOTIDE SEQUENCE [LARGE SCALE GENOMIC DNA]</scope>
    <source>
        <strain evidence="5 6">DSM 44993</strain>
    </source>
</reference>
<proteinExistence type="predicted"/>
<evidence type="ECO:0000256" key="3">
    <source>
        <dbReference type="ARBA" id="ARBA00023121"/>
    </source>
</evidence>
<dbReference type="AlphaFoldDB" id="A0A1H8VLA0"/>
<dbReference type="GO" id="GO:0005737">
    <property type="term" value="C:cytoplasm"/>
    <property type="evidence" value="ECO:0007669"/>
    <property type="project" value="UniProtKB-ARBA"/>
</dbReference>
<dbReference type="Pfam" id="PF05719">
    <property type="entry name" value="GPP34"/>
    <property type="match status" value="1"/>
</dbReference>
<dbReference type="STRING" id="394193.SAMN04489732_104137"/>
<comment type="subcellular location">
    <subcellularLocation>
        <location evidence="1">Golgi apparatus membrane</location>
        <topology evidence="1">Peripheral membrane protein</topology>
        <orientation evidence="1">Cytoplasmic side</orientation>
    </subcellularLocation>
</comment>
<evidence type="ECO:0000256" key="4">
    <source>
        <dbReference type="ARBA" id="ARBA00023136"/>
    </source>
</evidence>
<keyword evidence="2" id="KW-0333">Golgi apparatus</keyword>
<dbReference type="Proteomes" id="UP000198582">
    <property type="component" value="Unassembled WGS sequence"/>
</dbReference>
<protein>
    <submittedName>
        <fullName evidence="5">Golgi phosphoprotein 3 (GPP34)</fullName>
    </submittedName>
</protein>
<dbReference type="Gene3D" id="1.10.3630.10">
    <property type="entry name" value="yeast vps74-n-term truncation variant domain like"/>
    <property type="match status" value="1"/>
</dbReference>
<dbReference type="InterPro" id="IPR038261">
    <property type="entry name" value="GPP34-like_sf"/>
</dbReference>
<evidence type="ECO:0000313" key="6">
    <source>
        <dbReference type="Proteomes" id="UP000198582"/>
    </source>
</evidence>
<dbReference type="RefSeq" id="WP_091616627.1">
    <property type="nucleotide sequence ID" value="NZ_FOEF01000004.1"/>
</dbReference>
<sequence length="204" mass="21569">MTLSLPTRGYLLACGGTRGRISGRRRVAMLVRAAVVTDLLHRGRLADHGGKAGVTGRGPTGDLLLDDVLANLAEDGPRPWRSLVRRDGADTLRSLELQLVAANLLRERKTGLLGRSVLELADPAAARRERARVEAALRDPVSEVDSGDAALATLAAAAGIGFSPRDFRADSARLAELAGRAGPAVPALRRLVRRQRAVRSGGHG</sequence>
<gene>
    <name evidence="5" type="ORF">SAMN04489732_104137</name>
</gene>
<keyword evidence="3" id="KW-0446">Lipid-binding</keyword>
<keyword evidence="4" id="KW-0472">Membrane</keyword>
<dbReference type="InterPro" id="IPR008628">
    <property type="entry name" value="GPP34-like"/>
</dbReference>
<evidence type="ECO:0000256" key="1">
    <source>
        <dbReference type="ARBA" id="ARBA00004255"/>
    </source>
</evidence>
<dbReference type="GO" id="GO:0012505">
    <property type="term" value="C:endomembrane system"/>
    <property type="evidence" value="ECO:0007669"/>
    <property type="project" value="UniProtKB-ARBA"/>
</dbReference>
<evidence type="ECO:0000256" key="2">
    <source>
        <dbReference type="ARBA" id="ARBA00023034"/>
    </source>
</evidence>
<name>A0A1H8VLA0_9PSEU</name>